<feature type="transmembrane region" description="Helical" evidence="4">
    <location>
        <begin position="167"/>
        <end position="193"/>
    </location>
</feature>
<feature type="compositionally biased region" description="Low complexity" evidence="3">
    <location>
        <begin position="274"/>
        <end position="298"/>
    </location>
</feature>
<evidence type="ECO:0000256" key="4">
    <source>
        <dbReference type="SAM" id="Phobius"/>
    </source>
</evidence>
<keyword evidence="4" id="KW-0812">Transmembrane</keyword>
<feature type="transmembrane region" description="Helical" evidence="4">
    <location>
        <begin position="88"/>
        <end position="117"/>
    </location>
</feature>
<comment type="caution">
    <text evidence="6">The sequence shown here is derived from an EMBL/GenBank/DDBJ whole genome shotgun (WGS) entry which is preliminary data.</text>
</comment>
<feature type="compositionally biased region" description="Polar residues" evidence="3">
    <location>
        <begin position="330"/>
        <end position="342"/>
    </location>
</feature>
<keyword evidence="4" id="KW-0472">Membrane</keyword>
<proteinExistence type="predicted"/>
<dbReference type="PROSITE" id="PS51352">
    <property type="entry name" value="THIOREDOXIN_2"/>
    <property type="match status" value="1"/>
</dbReference>
<dbReference type="InterPro" id="IPR039447">
    <property type="entry name" value="UreH-like_TM_dom"/>
</dbReference>
<dbReference type="RefSeq" id="WP_227706491.1">
    <property type="nucleotide sequence ID" value="NZ_JAJEQX010000003.1"/>
</dbReference>
<evidence type="ECO:0000313" key="7">
    <source>
        <dbReference type="Proteomes" id="UP001198151"/>
    </source>
</evidence>
<dbReference type="PANTHER" id="PTHR31272:SF4">
    <property type="entry name" value="CYTOCHROME C-TYPE BIOGENESIS PROTEIN HI_1454-RELATED"/>
    <property type="match status" value="1"/>
</dbReference>
<dbReference type="PROSITE" id="PS00194">
    <property type="entry name" value="THIOREDOXIN_1"/>
    <property type="match status" value="1"/>
</dbReference>
<dbReference type="InterPro" id="IPR017937">
    <property type="entry name" value="Thioredoxin_CS"/>
</dbReference>
<feature type="transmembrane region" description="Helical" evidence="4">
    <location>
        <begin position="123"/>
        <end position="146"/>
    </location>
</feature>
<dbReference type="InterPro" id="IPR051790">
    <property type="entry name" value="Cytochrome_c-biogenesis_DsbD"/>
</dbReference>
<organism evidence="6 7">
    <name type="scientific">Ruminococcus turbiniformis</name>
    <dbReference type="NCBI Taxonomy" id="2881258"/>
    <lineage>
        <taxon>Bacteria</taxon>
        <taxon>Bacillati</taxon>
        <taxon>Bacillota</taxon>
        <taxon>Clostridia</taxon>
        <taxon>Eubacteriales</taxon>
        <taxon>Oscillospiraceae</taxon>
        <taxon>Ruminococcus</taxon>
    </lineage>
</organism>
<evidence type="ECO:0000313" key="6">
    <source>
        <dbReference type="EMBL" id="MCC2253333.1"/>
    </source>
</evidence>
<dbReference type="PANTHER" id="PTHR31272">
    <property type="entry name" value="CYTOCHROME C-TYPE BIOGENESIS PROTEIN HI_1454-RELATED"/>
    <property type="match status" value="1"/>
</dbReference>
<feature type="transmembrane region" description="Helical" evidence="4">
    <location>
        <begin position="242"/>
        <end position="261"/>
    </location>
</feature>
<dbReference type="InterPro" id="IPR013740">
    <property type="entry name" value="Redoxin"/>
</dbReference>
<dbReference type="InterPro" id="IPR013766">
    <property type="entry name" value="Thioredoxin_domain"/>
</dbReference>
<protein>
    <submittedName>
        <fullName evidence="6">Redoxin domain-containing protein</fullName>
    </submittedName>
</protein>
<dbReference type="Gene3D" id="3.40.30.10">
    <property type="entry name" value="Glutaredoxin"/>
    <property type="match status" value="1"/>
</dbReference>
<evidence type="ECO:0000256" key="2">
    <source>
        <dbReference type="ARBA" id="ARBA00022748"/>
    </source>
</evidence>
<name>A0ABS8FVE7_9FIRM</name>
<keyword evidence="2" id="KW-0201">Cytochrome c-type biogenesis</keyword>
<dbReference type="EMBL" id="JAJEQX010000003">
    <property type="protein sequence ID" value="MCC2253333.1"/>
    <property type="molecule type" value="Genomic_DNA"/>
</dbReference>
<dbReference type="Pfam" id="PF13386">
    <property type="entry name" value="DsbD_2"/>
    <property type="match status" value="1"/>
</dbReference>
<evidence type="ECO:0000256" key="1">
    <source>
        <dbReference type="ARBA" id="ARBA00004196"/>
    </source>
</evidence>
<evidence type="ECO:0000259" key="5">
    <source>
        <dbReference type="PROSITE" id="PS51352"/>
    </source>
</evidence>
<feature type="domain" description="Thioredoxin" evidence="5">
    <location>
        <begin position="354"/>
        <end position="501"/>
    </location>
</feature>
<dbReference type="Proteomes" id="UP001198151">
    <property type="component" value="Unassembled WGS sequence"/>
</dbReference>
<feature type="compositionally biased region" description="Low complexity" evidence="3">
    <location>
        <begin position="50"/>
        <end position="63"/>
    </location>
</feature>
<gene>
    <name evidence="6" type="ORF">LKD70_02560</name>
</gene>
<dbReference type="Pfam" id="PF08534">
    <property type="entry name" value="Redoxin"/>
    <property type="match status" value="1"/>
</dbReference>
<dbReference type="SUPFAM" id="SSF52833">
    <property type="entry name" value="Thioredoxin-like"/>
    <property type="match status" value="1"/>
</dbReference>
<sequence>MGFSIETGISAFTVFVQGLLSFFSPCVLPLVPLYLGYLSGGLNMEQAKTSAAPSGDGRAASGDGASGQEGAGRAGNSAGSLRNAKLRLFLRVLCFTLGISGAFFVLGLGASAAGSFFSEQRMLFARIGGILVIFFGLYQLGVFGSSKILGEEHRLPFHIGRMTMSPVTAFLMGFAFSFAWTPCVGPALTSVLLMAGSASSAAKGFLLIGVYTLGFILPFLAAGIFTAQLLGAFKRHRNIVRYTVKAGGVLMILLGVLMFTGKMNDITGYLSGTGQQGTAQSQSVSDESGSGSQNGDNAQDADDAENGGNPQDAGGAQSGDSAQDAGTAGSGSVSDGETDGQETGNGNGSTSGEDEEKQRAYEFEMTDQYGNTHTLAQYEGKVIFLNFWATWCGPCRNEMPDIQKLYEEYASQGEDAEVVILGVAAPGFGQEGSREEIVSFMEENGYTYPVLMDGTGEMFSWYGISAFPTTFMIDKEGNVFGYVTGQMTEDIMRSIIEQTLG</sequence>
<keyword evidence="7" id="KW-1185">Reference proteome</keyword>
<dbReference type="CDD" id="cd02966">
    <property type="entry name" value="TlpA_like_family"/>
    <property type="match status" value="1"/>
</dbReference>
<feature type="region of interest" description="Disordered" evidence="3">
    <location>
        <begin position="49"/>
        <end position="77"/>
    </location>
</feature>
<feature type="region of interest" description="Disordered" evidence="3">
    <location>
        <begin position="274"/>
        <end position="356"/>
    </location>
</feature>
<feature type="transmembrane region" description="Helical" evidence="4">
    <location>
        <begin position="12"/>
        <end position="35"/>
    </location>
</feature>
<feature type="transmembrane region" description="Helical" evidence="4">
    <location>
        <begin position="205"/>
        <end position="230"/>
    </location>
</feature>
<dbReference type="InterPro" id="IPR036249">
    <property type="entry name" value="Thioredoxin-like_sf"/>
</dbReference>
<keyword evidence="4" id="KW-1133">Transmembrane helix</keyword>
<feature type="compositionally biased region" description="Gly residues" evidence="3">
    <location>
        <begin position="64"/>
        <end position="73"/>
    </location>
</feature>
<comment type="subcellular location">
    <subcellularLocation>
        <location evidence="1">Cell envelope</location>
    </subcellularLocation>
</comment>
<reference evidence="6 7" key="1">
    <citation type="submission" date="2021-10" db="EMBL/GenBank/DDBJ databases">
        <title>Anaerobic single-cell dispensing facilitates the cultivation of human gut bacteria.</title>
        <authorList>
            <person name="Afrizal A."/>
        </authorList>
    </citation>
    <scope>NUCLEOTIDE SEQUENCE [LARGE SCALE GENOMIC DNA]</scope>
    <source>
        <strain evidence="6 7">CLA-AA-H200</strain>
    </source>
</reference>
<evidence type="ECO:0000256" key="3">
    <source>
        <dbReference type="SAM" id="MobiDB-lite"/>
    </source>
</evidence>
<accession>A0ABS8FVE7</accession>